<name>A0A1V6PFV3_PENDC</name>
<dbReference type="InterPro" id="IPR050587">
    <property type="entry name" value="GNT1/Glycosyltrans_8"/>
</dbReference>
<dbReference type="AlphaFoldDB" id="A0A1V6PFV3"/>
<keyword evidence="2" id="KW-1185">Reference proteome</keyword>
<dbReference type="PANTHER" id="PTHR11183">
    <property type="entry name" value="GLYCOGENIN SUBFAMILY MEMBER"/>
    <property type="match status" value="1"/>
</dbReference>
<dbReference type="PROSITE" id="PS51257">
    <property type="entry name" value="PROKAR_LIPOPROTEIN"/>
    <property type="match status" value="1"/>
</dbReference>
<dbReference type="STRING" id="69771.A0A1V6PFV3"/>
<evidence type="ECO:0000313" key="1">
    <source>
        <dbReference type="EMBL" id="OQD75929.1"/>
    </source>
</evidence>
<evidence type="ECO:0008006" key="3">
    <source>
        <dbReference type="Google" id="ProtNLM"/>
    </source>
</evidence>
<protein>
    <recommendedName>
        <fullName evidence="3">Glycosyltransferase family 8 protein</fullName>
    </recommendedName>
</protein>
<comment type="caution">
    <text evidence="1">The sequence shown here is derived from an EMBL/GenBank/DDBJ whole genome shotgun (WGS) entry which is preliminary data.</text>
</comment>
<dbReference type="Gene3D" id="3.90.550.10">
    <property type="entry name" value="Spore Coat Polysaccharide Biosynthesis Protein SpsA, Chain A"/>
    <property type="match status" value="1"/>
</dbReference>
<dbReference type="InterPro" id="IPR029044">
    <property type="entry name" value="Nucleotide-diphossugar_trans"/>
</dbReference>
<proteinExistence type="predicted"/>
<gene>
    <name evidence="1" type="ORF">PENDEC_c005G04329</name>
</gene>
<dbReference type="SUPFAM" id="SSF53448">
    <property type="entry name" value="Nucleotide-diphospho-sugar transferases"/>
    <property type="match status" value="1"/>
</dbReference>
<reference evidence="2" key="1">
    <citation type="journal article" date="2017" name="Nat. Microbiol.">
        <title>Global analysis of biosynthetic gene clusters reveals vast potential of secondary metabolite production in Penicillium species.</title>
        <authorList>
            <person name="Nielsen J.C."/>
            <person name="Grijseels S."/>
            <person name="Prigent S."/>
            <person name="Ji B."/>
            <person name="Dainat J."/>
            <person name="Nielsen K.F."/>
            <person name="Frisvad J.C."/>
            <person name="Workman M."/>
            <person name="Nielsen J."/>
        </authorList>
    </citation>
    <scope>NUCLEOTIDE SEQUENCE [LARGE SCALE GENOMIC DNA]</scope>
    <source>
        <strain evidence="2">IBT 11843</strain>
    </source>
</reference>
<dbReference type="OMA" id="WVEMALP"/>
<dbReference type="Proteomes" id="UP000191522">
    <property type="component" value="Unassembled WGS sequence"/>
</dbReference>
<dbReference type="EMBL" id="MDYL01000005">
    <property type="protein sequence ID" value="OQD75929.1"/>
    <property type="molecule type" value="Genomic_DNA"/>
</dbReference>
<organism evidence="1 2">
    <name type="scientific">Penicillium decumbens</name>
    <dbReference type="NCBI Taxonomy" id="69771"/>
    <lineage>
        <taxon>Eukaryota</taxon>
        <taxon>Fungi</taxon>
        <taxon>Dikarya</taxon>
        <taxon>Ascomycota</taxon>
        <taxon>Pezizomycotina</taxon>
        <taxon>Eurotiomycetes</taxon>
        <taxon>Eurotiomycetidae</taxon>
        <taxon>Eurotiales</taxon>
        <taxon>Aspergillaceae</taxon>
        <taxon>Penicillium</taxon>
    </lineage>
</organism>
<dbReference type="OrthoDB" id="2014201at2759"/>
<evidence type="ECO:0000313" key="2">
    <source>
        <dbReference type="Proteomes" id="UP000191522"/>
    </source>
</evidence>
<accession>A0A1V6PFV3</accession>
<sequence>MISQMTRPGKYMSKKLLVFCLVSIACTILLLFVTPLPLGAISDGLATKYRGRYAIATFLASHDDGTHPVHDEEDPYFVSARTLVYQLLHSPATKLPYQVPVIVAVTPDVRESKRRRLRADGASVIEVEYVAHKAGLADDSWFKMATKLRLFDPTVIPYEKVLFMDADMVLTRPVHDIFGDPNTEPVLSNDATEVGAELGTIPKRYLMAASPESLQRDHAYPFLDPDGTAKNFNGGLFMYSPTAEVFQYYKSLLSHPELYNTGVPDQDLINYAHRWEGPMPWKRLHPSWYINWPNDNDLAGNMALLHSKWWVHDTSSPSDAVEKFALSRRWEMEGYWTGRETKSTYWKR</sequence>